<evidence type="ECO:0000256" key="1">
    <source>
        <dbReference type="SAM" id="MobiDB-lite"/>
    </source>
</evidence>
<reference evidence="2 3" key="1">
    <citation type="submission" date="2016-12" db="EMBL/GenBank/DDBJ databases">
        <title>The genomes of Aspergillus section Nigri reveals drivers in fungal speciation.</title>
        <authorList>
            <consortium name="DOE Joint Genome Institute"/>
            <person name="Vesth T.C."/>
            <person name="Nybo J."/>
            <person name="Theobald S."/>
            <person name="Brandl J."/>
            <person name="Frisvad J.C."/>
            <person name="Nielsen K.F."/>
            <person name="Lyhne E.K."/>
            <person name="Kogle M.E."/>
            <person name="Kuo A."/>
            <person name="Riley R."/>
            <person name="Clum A."/>
            <person name="Nolan M."/>
            <person name="Lipzen A."/>
            <person name="Salamov A."/>
            <person name="Henrissat B."/>
            <person name="Wiebenga A."/>
            <person name="De Vries R.P."/>
            <person name="Grigoriev I.V."/>
            <person name="Mortensen U.H."/>
            <person name="Andersen M.R."/>
            <person name="Baker S.E."/>
        </authorList>
    </citation>
    <scope>NUCLEOTIDE SEQUENCE [LARGE SCALE GENOMIC DNA]</scope>
    <source>
        <strain evidence="2 3">JOP 1030-1</strain>
    </source>
</reference>
<name>A0A318ZPD8_9EURO</name>
<sequence length="181" mass="19922">MANQRRKAPYSGPLVNQSWSKPVSTPWLKIPAAVGKQEQPACRITVDASERSGSSHQLCSKTDRTPHHRASMFCFRQLCAGSKEDFTVRLEFTLNLSATLSTNAQTPPNPKPNCKILSSVLTYIDEILTTIETTKQCIPLPFSAVAVLVSAHIAKDAKAMMDLTSKTMETRTKSGTPRSRM</sequence>
<dbReference type="AlphaFoldDB" id="A0A318ZPD8"/>
<proteinExistence type="predicted"/>
<dbReference type="GeneID" id="37078344"/>
<accession>A0A318ZPD8</accession>
<dbReference type="EMBL" id="KZ821219">
    <property type="protein sequence ID" value="PYH49481.1"/>
    <property type="molecule type" value="Genomic_DNA"/>
</dbReference>
<dbReference type="RefSeq" id="XP_025435463.1">
    <property type="nucleotide sequence ID" value="XM_025577115.1"/>
</dbReference>
<dbReference type="Proteomes" id="UP000248349">
    <property type="component" value="Unassembled WGS sequence"/>
</dbReference>
<evidence type="ECO:0000313" key="3">
    <source>
        <dbReference type="Proteomes" id="UP000248349"/>
    </source>
</evidence>
<keyword evidence="3" id="KW-1185">Reference proteome</keyword>
<gene>
    <name evidence="2" type="ORF">BP01DRAFT_379051</name>
</gene>
<organism evidence="2 3">
    <name type="scientific">Aspergillus saccharolyticus JOP 1030-1</name>
    <dbReference type="NCBI Taxonomy" id="1450539"/>
    <lineage>
        <taxon>Eukaryota</taxon>
        <taxon>Fungi</taxon>
        <taxon>Dikarya</taxon>
        <taxon>Ascomycota</taxon>
        <taxon>Pezizomycotina</taxon>
        <taxon>Eurotiomycetes</taxon>
        <taxon>Eurotiomycetidae</taxon>
        <taxon>Eurotiales</taxon>
        <taxon>Aspergillaceae</taxon>
        <taxon>Aspergillus</taxon>
        <taxon>Aspergillus subgen. Circumdati</taxon>
    </lineage>
</organism>
<evidence type="ECO:0000313" key="2">
    <source>
        <dbReference type="EMBL" id="PYH49481.1"/>
    </source>
</evidence>
<protein>
    <submittedName>
        <fullName evidence="2">Uncharacterized protein</fullName>
    </submittedName>
</protein>
<feature type="region of interest" description="Disordered" evidence="1">
    <location>
        <begin position="1"/>
        <end position="21"/>
    </location>
</feature>